<reference evidence="7" key="2">
    <citation type="submission" date="2025-08" db="UniProtKB">
        <authorList>
            <consortium name="Ensembl"/>
        </authorList>
    </citation>
    <scope>IDENTIFICATION</scope>
</reference>
<evidence type="ECO:0000256" key="4">
    <source>
        <dbReference type="ARBA" id="ARBA00023319"/>
    </source>
</evidence>
<dbReference type="InterPro" id="IPR013783">
    <property type="entry name" value="Ig-like_fold"/>
</dbReference>
<keyword evidence="5" id="KW-1279">T cell receptor</keyword>
<dbReference type="InterPro" id="IPR036179">
    <property type="entry name" value="Ig-like_dom_sf"/>
</dbReference>
<evidence type="ECO:0000256" key="5">
    <source>
        <dbReference type="ARBA" id="ARBA00043266"/>
    </source>
</evidence>
<dbReference type="SMART" id="SM00406">
    <property type="entry name" value="IGv"/>
    <property type="match status" value="1"/>
</dbReference>
<dbReference type="GO" id="GO:0042101">
    <property type="term" value="C:T cell receptor complex"/>
    <property type="evidence" value="ECO:0007669"/>
    <property type="project" value="UniProtKB-KW"/>
</dbReference>
<dbReference type="GeneTree" id="ENSGT01150000287269"/>
<dbReference type="Ensembl" id="ENSPNAT00000068187.1">
    <property type="protein sequence ID" value="ENSPNAP00000056207.1"/>
    <property type="gene ID" value="ENSPNAG00000033554.1"/>
</dbReference>
<evidence type="ECO:0000256" key="3">
    <source>
        <dbReference type="ARBA" id="ARBA00023170"/>
    </source>
</evidence>
<evidence type="ECO:0000256" key="1">
    <source>
        <dbReference type="ARBA" id="ARBA00022729"/>
    </source>
</evidence>
<dbReference type="PANTHER" id="PTHR19367">
    <property type="entry name" value="T-CELL RECEPTOR ALPHA CHAIN V REGION"/>
    <property type="match status" value="1"/>
</dbReference>
<dbReference type="Gene3D" id="2.60.40.10">
    <property type="entry name" value="Immunoglobulins"/>
    <property type="match status" value="1"/>
</dbReference>
<keyword evidence="1" id="KW-0732">Signal</keyword>
<proteinExistence type="predicted"/>
<protein>
    <recommendedName>
        <fullName evidence="6">Ig-like domain-containing protein</fullName>
    </recommendedName>
</protein>
<dbReference type="GO" id="GO:0002250">
    <property type="term" value="P:adaptive immune response"/>
    <property type="evidence" value="ECO:0007669"/>
    <property type="project" value="UniProtKB-KW"/>
</dbReference>
<dbReference type="InterPro" id="IPR013106">
    <property type="entry name" value="Ig_V-set"/>
</dbReference>
<name>A0AAR2K124_PYGNA</name>
<keyword evidence="8" id="KW-1185">Reference proteome</keyword>
<dbReference type="Proteomes" id="UP001501920">
    <property type="component" value="Chromosome 2"/>
</dbReference>
<sequence length="128" mass="14527">MNVIILVFVSGDVFSYEVTPLSAEVHVLEGRHDTATLSCNYSGTNILAYQWYKQYPNSAPEGFSQAFENTGHHDHERRITVQKELKRLDLEIFYPAKKDSALYYCALVTTVTGKPSTLYKNFLNLSSL</sequence>
<dbReference type="AlphaFoldDB" id="A0AAR2K124"/>
<feature type="domain" description="Ig-like" evidence="6">
    <location>
        <begin position="20"/>
        <end position="105"/>
    </location>
</feature>
<dbReference type="InterPro" id="IPR007110">
    <property type="entry name" value="Ig-like_dom"/>
</dbReference>
<evidence type="ECO:0000256" key="2">
    <source>
        <dbReference type="ARBA" id="ARBA00023130"/>
    </source>
</evidence>
<keyword evidence="5" id="KW-0391">Immunity</keyword>
<reference evidence="7 8" key="1">
    <citation type="submission" date="2020-10" db="EMBL/GenBank/DDBJ databases">
        <title>Pygocentrus nattereri (red-bellied piranha) genome, fPygNat1, primary haplotype.</title>
        <authorList>
            <person name="Myers G."/>
            <person name="Meyer A."/>
            <person name="Karagic N."/>
            <person name="Pippel M."/>
            <person name="Winkler S."/>
            <person name="Tracey A."/>
            <person name="Wood J."/>
            <person name="Formenti G."/>
            <person name="Howe K."/>
            <person name="Fedrigo O."/>
            <person name="Jarvis E.D."/>
        </authorList>
    </citation>
    <scope>NUCLEOTIDE SEQUENCE [LARGE SCALE GENOMIC DNA]</scope>
</reference>
<keyword evidence="3" id="KW-0675">Receptor</keyword>
<keyword evidence="4" id="KW-0393">Immunoglobulin domain</keyword>
<dbReference type="PROSITE" id="PS50835">
    <property type="entry name" value="IG_LIKE"/>
    <property type="match status" value="1"/>
</dbReference>
<organism evidence="7 8">
    <name type="scientific">Pygocentrus nattereri</name>
    <name type="common">Red-bellied piranha</name>
    <dbReference type="NCBI Taxonomy" id="42514"/>
    <lineage>
        <taxon>Eukaryota</taxon>
        <taxon>Metazoa</taxon>
        <taxon>Chordata</taxon>
        <taxon>Craniata</taxon>
        <taxon>Vertebrata</taxon>
        <taxon>Euteleostomi</taxon>
        <taxon>Actinopterygii</taxon>
        <taxon>Neopterygii</taxon>
        <taxon>Teleostei</taxon>
        <taxon>Ostariophysi</taxon>
        <taxon>Characiformes</taxon>
        <taxon>Characoidei</taxon>
        <taxon>Pygocentrus</taxon>
    </lineage>
</organism>
<reference evidence="7" key="3">
    <citation type="submission" date="2025-09" db="UniProtKB">
        <authorList>
            <consortium name="Ensembl"/>
        </authorList>
    </citation>
    <scope>IDENTIFICATION</scope>
</reference>
<dbReference type="SUPFAM" id="SSF48726">
    <property type="entry name" value="Immunoglobulin"/>
    <property type="match status" value="1"/>
</dbReference>
<evidence type="ECO:0000313" key="8">
    <source>
        <dbReference type="Proteomes" id="UP001501920"/>
    </source>
</evidence>
<dbReference type="PANTHER" id="PTHR19367:SF18">
    <property type="entry name" value="T CELL RECEPTOR ALPHA VARIABLE 16"/>
    <property type="match status" value="1"/>
</dbReference>
<evidence type="ECO:0000313" key="7">
    <source>
        <dbReference type="Ensembl" id="ENSPNAP00000056207.1"/>
    </source>
</evidence>
<dbReference type="InterPro" id="IPR051287">
    <property type="entry name" value="TCR_variable_region"/>
</dbReference>
<dbReference type="Pfam" id="PF07686">
    <property type="entry name" value="V-set"/>
    <property type="match status" value="1"/>
</dbReference>
<keyword evidence="2" id="KW-1064">Adaptive immunity</keyword>
<evidence type="ECO:0000259" key="6">
    <source>
        <dbReference type="PROSITE" id="PS50835"/>
    </source>
</evidence>
<accession>A0AAR2K124</accession>